<feature type="region of interest" description="Disordered" evidence="1">
    <location>
        <begin position="155"/>
        <end position="175"/>
    </location>
</feature>
<accession>A0AAE1DFA7</accession>
<proteinExistence type="predicted"/>
<evidence type="ECO:0000256" key="1">
    <source>
        <dbReference type="SAM" id="MobiDB-lite"/>
    </source>
</evidence>
<dbReference type="AlphaFoldDB" id="A0AAE1DFA7"/>
<dbReference type="Proteomes" id="UP001283361">
    <property type="component" value="Unassembled WGS sequence"/>
</dbReference>
<organism evidence="2 3">
    <name type="scientific">Elysia crispata</name>
    <name type="common">lettuce slug</name>
    <dbReference type="NCBI Taxonomy" id="231223"/>
    <lineage>
        <taxon>Eukaryota</taxon>
        <taxon>Metazoa</taxon>
        <taxon>Spiralia</taxon>
        <taxon>Lophotrochozoa</taxon>
        <taxon>Mollusca</taxon>
        <taxon>Gastropoda</taxon>
        <taxon>Heterobranchia</taxon>
        <taxon>Euthyneura</taxon>
        <taxon>Panpulmonata</taxon>
        <taxon>Sacoglossa</taxon>
        <taxon>Placobranchoidea</taxon>
        <taxon>Plakobranchidae</taxon>
        <taxon>Elysia</taxon>
    </lineage>
</organism>
<keyword evidence="3" id="KW-1185">Reference proteome</keyword>
<evidence type="ECO:0000313" key="3">
    <source>
        <dbReference type="Proteomes" id="UP001283361"/>
    </source>
</evidence>
<name>A0AAE1DFA7_9GAST</name>
<evidence type="ECO:0000313" key="2">
    <source>
        <dbReference type="EMBL" id="KAK3767790.1"/>
    </source>
</evidence>
<comment type="caution">
    <text evidence="2">The sequence shown here is derived from an EMBL/GenBank/DDBJ whole genome shotgun (WGS) entry which is preliminary data.</text>
</comment>
<protein>
    <submittedName>
        <fullName evidence="2">Uncharacterized protein</fullName>
    </submittedName>
</protein>
<gene>
    <name evidence="2" type="ORF">RRG08_053936</name>
</gene>
<sequence>MTHLFAGDNNDTDMDYILQESETSCTTNEYDAHTISAQQQISMLTNTNEQTHSSVEESNTDILMRLARALKRGDSELESYSRWETSINSTFSLQPLDIPLLPTSTSAPLKPYSNPPIKFSVSQSNSAPSSHYQIPIDSTLPTSISTLVKTFTDSSTTCNPLKTTPKPKPSVSASDSGTYLLHKGPLIILRNENDTREEEAFTTKLVRRKIKTSGNKSTLF</sequence>
<dbReference type="EMBL" id="JAWDGP010004106">
    <property type="protein sequence ID" value="KAK3767790.1"/>
    <property type="molecule type" value="Genomic_DNA"/>
</dbReference>
<reference evidence="2" key="1">
    <citation type="journal article" date="2023" name="G3 (Bethesda)">
        <title>A reference genome for the long-term kleptoplast-retaining sea slug Elysia crispata morphotype clarki.</title>
        <authorList>
            <person name="Eastman K.E."/>
            <person name="Pendleton A.L."/>
            <person name="Shaikh M.A."/>
            <person name="Suttiyut T."/>
            <person name="Ogas R."/>
            <person name="Tomko P."/>
            <person name="Gavelis G."/>
            <person name="Widhalm J.R."/>
            <person name="Wisecaver J.H."/>
        </authorList>
    </citation>
    <scope>NUCLEOTIDE SEQUENCE</scope>
    <source>
        <strain evidence="2">ECLA1</strain>
    </source>
</reference>